<gene>
    <name evidence="3" type="ORF">KIL84_001906</name>
</gene>
<dbReference type="InterPro" id="IPR036179">
    <property type="entry name" value="Ig-like_dom_sf"/>
</dbReference>
<proteinExistence type="predicted"/>
<dbReference type="InterPro" id="IPR013783">
    <property type="entry name" value="Ig-like_fold"/>
</dbReference>
<feature type="domain" description="Ig-like" evidence="2">
    <location>
        <begin position="27"/>
        <end position="110"/>
    </location>
</feature>
<dbReference type="PROSITE" id="PS50835">
    <property type="entry name" value="IG_LIKE"/>
    <property type="match status" value="1"/>
</dbReference>
<comment type="caution">
    <text evidence="3">The sequence shown here is derived from an EMBL/GenBank/DDBJ whole genome shotgun (WGS) entry which is preliminary data.</text>
</comment>
<feature type="chain" id="PRO_5038955171" description="Ig-like domain-containing protein" evidence="1">
    <location>
        <begin position="18"/>
        <end position="153"/>
    </location>
</feature>
<dbReference type="Gene3D" id="2.60.40.10">
    <property type="entry name" value="Immunoglobulins"/>
    <property type="match status" value="1"/>
</dbReference>
<reference evidence="3" key="1">
    <citation type="submission" date="2021-09" db="EMBL/GenBank/DDBJ databases">
        <title>The genome of Mauremys mutica provides insights into the evolution of semi-aquatic lifestyle.</title>
        <authorList>
            <person name="Gong S."/>
            <person name="Gao Y."/>
        </authorList>
    </citation>
    <scope>NUCLEOTIDE SEQUENCE</scope>
    <source>
        <strain evidence="3">MM-2020</strain>
        <tissue evidence="3">Muscle</tissue>
    </source>
</reference>
<evidence type="ECO:0000313" key="3">
    <source>
        <dbReference type="EMBL" id="KAH1180972.1"/>
    </source>
</evidence>
<keyword evidence="1" id="KW-0732">Signal</keyword>
<dbReference type="SUPFAM" id="SSF48726">
    <property type="entry name" value="Immunoglobulin"/>
    <property type="match status" value="1"/>
</dbReference>
<keyword evidence="4" id="KW-1185">Reference proteome</keyword>
<dbReference type="Proteomes" id="UP000827986">
    <property type="component" value="Unassembled WGS sequence"/>
</dbReference>
<evidence type="ECO:0000259" key="2">
    <source>
        <dbReference type="PROSITE" id="PS50835"/>
    </source>
</evidence>
<organism evidence="3 4">
    <name type="scientific">Mauremys mutica</name>
    <name type="common">yellowpond turtle</name>
    <dbReference type="NCBI Taxonomy" id="74926"/>
    <lineage>
        <taxon>Eukaryota</taxon>
        <taxon>Metazoa</taxon>
        <taxon>Chordata</taxon>
        <taxon>Craniata</taxon>
        <taxon>Vertebrata</taxon>
        <taxon>Euteleostomi</taxon>
        <taxon>Archelosauria</taxon>
        <taxon>Testudinata</taxon>
        <taxon>Testudines</taxon>
        <taxon>Cryptodira</taxon>
        <taxon>Durocryptodira</taxon>
        <taxon>Testudinoidea</taxon>
        <taxon>Geoemydidae</taxon>
        <taxon>Geoemydinae</taxon>
        <taxon>Mauremys</taxon>
    </lineage>
</organism>
<dbReference type="InterPro" id="IPR007110">
    <property type="entry name" value="Ig-like_dom"/>
</dbReference>
<sequence length="153" mass="16599">MILLLVLLLSCIHFTSQETCSSPGDLPAPQMFLDKASSSQGDTVVMKCKIPALPPFTRVIFCKDGKEIAIQPMQQSKFAYDLHYEVSTSSSGNFSCLYEHKDNLNHQTLSLLSTAQHLSVTGLSSKSVLGITIPSTLGLVVLCSLLVTRGFGY</sequence>
<accession>A0A9D4AY93</accession>
<dbReference type="EMBL" id="JAHDVG010000469">
    <property type="protein sequence ID" value="KAH1180972.1"/>
    <property type="molecule type" value="Genomic_DNA"/>
</dbReference>
<feature type="signal peptide" evidence="1">
    <location>
        <begin position="1"/>
        <end position="17"/>
    </location>
</feature>
<dbReference type="Pfam" id="PF13895">
    <property type="entry name" value="Ig_2"/>
    <property type="match status" value="1"/>
</dbReference>
<protein>
    <recommendedName>
        <fullName evidence="2">Ig-like domain-containing protein</fullName>
    </recommendedName>
</protein>
<evidence type="ECO:0000256" key="1">
    <source>
        <dbReference type="SAM" id="SignalP"/>
    </source>
</evidence>
<evidence type="ECO:0000313" key="4">
    <source>
        <dbReference type="Proteomes" id="UP000827986"/>
    </source>
</evidence>
<dbReference type="AlphaFoldDB" id="A0A9D4AY93"/>
<name>A0A9D4AY93_9SAUR</name>